<evidence type="ECO:0000259" key="4">
    <source>
        <dbReference type="Pfam" id="PF26580"/>
    </source>
</evidence>
<keyword evidence="6" id="KW-1185">Reference proteome</keyword>
<evidence type="ECO:0000313" key="5">
    <source>
        <dbReference type="EMBL" id="NKY33614.1"/>
    </source>
</evidence>
<evidence type="ECO:0000256" key="3">
    <source>
        <dbReference type="SAM" id="SignalP"/>
    </source>
</evidence>
<dbReference type="PROSITE" id="PS51257">
    <property type="entry name" value="PROKAR_LIPOPROTEIN"/>
    <property type="match status" value="1"/>
</dbReference>
<feature type="domain" description="Low molecular weight antigen MTB12-like C-terminal" evidence="4">
    <location>
        <begin position="68"/>
        <end position="177"/>
    </location>
</feature>
<dbReference type="Pfam" id="PF26580">
    <property type="entry name" value="Mtb12_C"/>
    <property type="match status" value="1"/>
</dbReference>
<evidence type="ECO:0000256" key="1">
    <source>
        <dbReference type="ARBA" id="ARBA00022729"/>
    </source>
</evidence>
<gene>
    <name evidence="5" type="ORF">HGA13_11075</name>
</gene>
<sequence>MSRRHRVARTAAACGIALSLSAITGCGNFFGPDNCYVLPATEAPATEVSAGSPGAANPGAGVAISDSPAAAAAAITGVYQAFFAPATATEDRMALVERGTDFDTEIAGMANHIRTALTTVEIADVVVLDPAHAELRFTLNISGNPVVSNQIGHAVREPNGWKISATTMCGLVTISGGMSQACA</sequence>
<comment type="similarity">
    <text evidence="2">Belongs to the MTB12 family.</text>
</comment>
<keyword evidence="1 3" id="KW-0732">Signal</keyword>
<evidence type="ECO:0000313" key="6">
    <source>
        <dbReference type="Proteomes" id="UP000565715"/>
    </source>
</evidence>
<reference evidence="5 6" key="1">
    <citation type="submission" date="2020-04" db="EMBL/GenBank/DDBJ databases">
        <title>MicrobeNet Type strains.</title>
        <authorList>
            <person name="Nicholson A.C."/>
        </authorList>
    </citation>
    <scope>NUCLEOTIDE SEQUENCE [LARGE SCALE GENOMIC DNA]</scope>
    <source>
        <strain evidence="5 6">DSM 45078</strain>
    </source>
</reference>
<proteinExistence type="inferred from homology"/>
<accession>A0A846XIF7</accession>
<protein>
    <recommendedName>
        <fullName evidence="4">Low molecular weight antigen MTB12-like C-terminal domain-containing protein</fullName>
    </recommendedName>
</protein>
<feature type="chain" id="PRO_5039688401" description="Low molecular weight antigen MTB12-like C-terminal domain-containing protein" evidence="3">
    <location>
        <begin position="25"/>
        <end position="183"/>
    </location>
</feature>
<dbReference type="EMBL" id="JAAXOO010000002">
    <property type="protein sequence ID" value="NKY33614.1"/>
    <property type="molecule type" value="Genomic_DNA"/>
</dbReference>
<evidence type="ECO:0000256" key="2">
    <source>
        <dbReference type="ARBA" id="ARBA00093774"/>
    </source>
</evidence>
<comment type="caution">
    <text evidence="5">The sequence shown here is derived from an EMBL/GenBank/DDBJ whole genome shotgun (WGS) entry which is preliminary data.</text>
</comment>
<dbReference type="InterPro" id="IPR058644">
    <property type="entry name" value="Mtb12-like_C"/>
</dbReference>
<name>A0A846XIF7_9NOCA</name>
<organism evidence="5 6">
    <name type="scientific">Nocardia speluncae</name>
    <dbReference type="NCBI Taxonomy" id="419477"/>
    <lineage>
        <taxon>Bacteria</taxon>
        <taxon>Bacillati</taxon>
        <taxon>Actinomycetota</taxon>
        <taxon>Actinomycetes</taxon>
        <taxon>Mycobacteriales</taxon>
        <taxon>Nocardiaceae</taxon>
        <taxon>Nocardia</taxon>
    </lineage>
</organism>
<feature type="signal peptide" evidence="3">
    <location>
        <begin position="1"/>
        <end position="24"/>
    </location>
</feature>
<dbReference type="RefSeq" id="WP_068047492.1">
    <property type="nucleotide sequence ID" value="NZ_JAAXOO010000002.1"/>
</dbReference>
<dbReference type="Proteomes" id="UP000565715">
    <property type="component" value="Unassembled WGS sequence"/>
</dbReference>
<dbReference type="AlphaFoldDB" id="A0A846XIF7"/>